<reference evidence="7 8" key="1">
    <citation type="submission" date="2019-06" db="EMBL/GenBank/DDBJ databases">
        <title>Draft genome sequence of the filamentous fungus Phialemoniopsis curvata isolated from diesel fuel.</title>
        <authorList>
            <person name="Varaljay V.A."/>
            <person name="Lyon W.J."/>
            <person name="Crouch A.L."/>
            <person name="Drake C.E."/>
            <person name="Hollomon J.M."/>
            <person name="Nadeau L.J."/>
            <person name="Nunn H.S."/>
            <person name="Stevenson B.S."/>
            <person name="Bojanowski C.L."/>
            <person name="Crookes-Goodson W.J."/>
        </authorList>
    </citation>
    <scope>NUCLEOTIDE SEQUENCE [LARGE SCALE GENOMIC DNA]</scope>
    <source>
        <strain evidence="7 8">D216</strain>
    </source>
</reference>
<keyword evidence="6" id="KW-0539">Nucleus</keyword>
<keyword evidence="3" id="KW-0805">Transcription regulation</keyword>
<dbReference type="InterPro" id="IPR021858">
    <property type="entry name" value="Fun_TF"/>
</dbReference>
<keyword evidence="4" id="KW-0238">DNA-binding</keyword>
<evidence type="ECO:0000256" key="5">
    <source>
        <dbReference type="ARBA" id="ARBA00023163"/>
    </source>
</evidence>
<accession>A0A507AWR2</accession>
<dbReference type="OrthoDB" id="6730379at2759"/>
<evidence type="ECO:0000256" key="6">
    <source>
        <dbReference type="ARBA" id="ARBA00023242"/>
    </source>
</evidence>
<dbReference type="GO" id="GO:0003700">
    <property type="term" value="F:DNA-binding transcription factor activity"/>
    <property type="evidence" value="ECO:0007669"/>
    <property type="project" value="TreeGrafter"/>
</dbReference>
<dbReference type="PANTHER" id="PTHR37534:SF39">
    <property type="entry name" value="TRANSCRIPTION FACTOR DOMAIN-CONTAINING PROTEIN"/>
    <property type="match status" value="1"/>
</dbReference>
<dbReference type="GO" id="GO:0045944">
    <property type="term" value="P:positive regulation of transcription by RNA polymerase II"/>
    <property type="evidence" value="ECO:0007669"/>
    <property type="project" value="TreeGrafter"/>
</dbReference>
<dbReference type="PANTHER" id="PTHR37534">
    <property type="entry name" value="TRANSCRIPTIONAL ACTIVATOR PROTEIN UGA3"/>
    <property type="match status" value="1"/>
</dbReference>
<keyword evidence="2" id="KW-0862">Zinc</keyword>
<evidence type="ECO:0000256" key="3">
    <source>
        <dbReference type="ARBA" id="ARBA00023015"/>
    </source>
</evidence>
<dbReference type="AlphaFoldDB" id="A0A507AWR2"/>
<dbReference type="EMBL" id="SKBQ01000068">
    <property type="protein sequence ID" value="TPX09361.1"/>
    <property type="molecule type" value="Genomic_DNA"/>
</dbReference>
<protein>
    <submittedName>
        <fullName evidence="7">Uncharacterized protein</fullName>
    </submittedName>
</protein>
<dbReference type="GeneID" id="41976852"/>
<evidence type="ECO:0000313" key="7">
    <source>
        <dbReference type="EMBL" id="TPX09361.1"/>
    </source>
</evidence>
<dbReference type="GO" id="GO:0005634">
    <property type="term" value="C:nucleus"/>
    <property type="evidence" value="ECO:0007669"/>
    <property type="project" value="UniProtKB-SubCell"/>
</dbReference>
<evidence type="ECO:0000313" key="8">
    <source>
        <dbReference type="Proteomes" id="UP000319257"/>
    </source>
</evidence>
<dbReference type="InParanoid" id="A0A507AWR2"/>
<dbReference type="RefSeq" id="XP_030991072.1">
    <property type="nucleotide sequence ID" value="XM_031144367.1"/>
</dbReference>
<organism evidence="7 8">
    <name type="scientific">Thyridium curvatum</name>
    <dbReference type="NCBI Taxonomy" id="1093900"/>
    <lineage>
        <taxon>Eukaryota</taxon>
        <taxon>Fungi</taxon>
        <taxon>Dikarya</taxon>
        <taxon>Ascomycota</taxon>
        <taxon>Pezizomycotina</taxon>
        <taxon>Sordariomycetes</taxon>
        <taxon>Sordariomycetidae</taxon>
        <taxon>Thyridiales</taxon>
        <taxon>Thyridiaceae</taxon>
        <taxon>Thyridium</taxon>
    </lineage>
</organism>
<evidence type="ECO:0000256" key="2">
    <source>
        <dbReference type="ARBA" id="ARBA00022833"/>
    </source>
</evidence>
<gene>
    <name evidence="7" type="ORF">E0L32_009405</name>
</gene>
<comment type="subcellular location">
    <subcellularLocation>
        <location evidence="1">Nucleus</location>
    </subcellularLocation>
</comment>
<dbReference type="GO" id="GO:0000976">
    <property type="term" value="F:transcription cis-regulatory region binding"/>
    <property type="evidence" value="ECO:0007669"/>
    <property type="project" value="TreeGrafter"/>
</dbReference>
<evidence type="ECO:0000256" key="1">
    <source>
        <dbReference type="ARBA" id="ARBA00004123"/>
    </source>
</evidence>
<keyword evidence="5" id="KW-0804">Transcription</keyword>
<evidence type="ECO:0000256" key="4">
    <source>
        <dbReference type="ARBA" id="ARBA00023125"/>
    </source>
</evidence>
<keyword evidence="8" id="KW-1185">Reference proteome</keyword>
<proteinExistence type="predicted"/>
<sequence length="247" mass="27757">MAAHGLSSESRESLMNWVYYHETMAQFGQIYWTRDSRIERCRRKMALNLRESSEEPAVQNVPVTIGCSSNVLDSIWEIFEVTYRHNTSTSDRQRLLGLGSQLRSELSTFLPSGPVEEVQSSSRTTALHCLAALIYLNRAALGYDGTEPAHQALVNEGLRMMSNLQSCETPWPLFIIACEALTDPQRITVLQIVSKSKKESGTGHLDRVQGLIEAVWNYDDLGPDLVLDYHTKLQSVVQAAPWMPPFA</sequence>
<comment type="caution">
    <text evidence="7">The sequence shown here is derived from an EMBL/GenBank/DDBJ whole genome shotgun (WGS) entry which is preliminary data.</text>
</comment>
<dbReference type="Proteomes" id="UP000319257">
    <property type="component" value="Unassembled WGS sequence"/>
</dbReference>
<name>A0A507AWR2_9PEZI</name>
<dbReference type="Pfam" id="PF11951">
    <property type="entry name" value="Fungal_trans_2"/>
    <property type="match status" value="1"/>
</dbReference>